<reference evidence="3 4" key="1">
    <citation type="submission" date="2019-03" db="EMBL/GenBank/DDBJ databases">
        <title>Genomic Encyclopedia of Type Strains, Phase IV (KMG-IV): sequencing the most valuable type-strain genomes for metagenomic binning, comparative biology and taxonomic classification.</title>
        <authorList>
            <person name="Goeker M."/>
        </authorList>
    </citation>
    <scope>NUCLEOTIDE SEQUENCE [LARGE SCALE GENOMIC DNA]</scope>
    <source>
        <strain evidence="3 4">DSM 9035</strain>
    </source>
</reference>
<sequence length="154" mass="17599">MPSFSNARIVKHDAADMFALVADVERYPEFVPLCEALRVRRRTKSDEGVEVLVADMTVAYKLIRETFTSRVTLDRPRLVIHVEYLDGPFSRLDNRWEFRAVDQGRSEVKFHISYEFRSRTLGLLMGAMFDAAFRRFADAFEARADAVYGAPAGA</sequence>
<dbReference type="AlphaFoldDB" id="A0A4V2UX97"/>
<evidence type="ECO:0000256" key="1">
    <source>
        <dbReference type="ARBA" id="ARBA00008918"/>
    </source>
</evidence>
<dbReference type="OrthoDB" id="9804759at2"/>
<dbReference type="Proteomes" id="UP000294664">
    <property type="component" value="Unassembled WGS sequence"/>
</dbReference>
<keyword evidence="4" id="KW-1185">Reference proteome</keyword>
<feature type="domain" description="Coenzyme Q-binding protein COQ10 START" evidence="2">
    <location>
        <begin position="10"/>
        <end position="141"/>
    </location>
</feature>
<dbReference type="PANTHER" id="PTHR12901">
    <property type="entry name" value="SPERM PROTEIN HOMOLOG"/>
    <property type="match status" value="1"/>
</dbReference>
<proteinExistence type="inferred from homology"/>
<comment type="similarity">
    <text evidence="1">Belongs to the ribosome association toxin RatA family.</text>
</comment>
<dbReference type="EMBL" id="SMAI01000012">
    <property type="protein sequence ID" value="TCT02648.1"/>
    <property type="molecule type" value="Genomic_DNA"/>
</dbReference>
<evidence type="ECO:0000313" key="4">
    <source>
        <dbReference type="Proteomes" id="UP000294664"/>
    </source>
</evidence>
<dbReference type="InterPro" id="IPR023393">
    <property type="entry name" value="START-like_dom_sf"/>
</dbReference>
<dbReference type="RefSeq" id="WP_132033753.1">
    <property type="nucleotide sequence ID" value="NZ_SMAI01000012.1"/>
</dbReference>
<accession>A0A4V2UX97</accession>
<evidence type="ECO:0000259" key="2">
    <source>
        <dbReference type="Pfam" id="PF03364"/>
    </source>
</evidence>
<name>A0A4V2UX97_9HYPH</name>
<organism evidence="3 4">
    <name type="scientific">Aquabacter spiritensis</name>
    <dbReference type="NCBI Taxonomy" id="933073"/>
    <lineage>
        <taxon>Bacteria</taxon>
        <taxon>Pseudomonadati</taxon>
        <taxon>Pseudomonadota</taxon>
        <taxon>Alphaproteobacteria</taxon>
        <taxon>Hyphomicrobiales</taxon>
        <taxon>Xanthobacteraceae</taxon>
        <taxon>Aquabacter</taxon>
    </lineage>
</organism>
<gene>
    <name evidence="3" type="ORF">EDC64_11283</name>
</gene>
<comment type="caution">
    <text evidence="3">The sequence shown here is derived from an EMBL/GenBank/DDBJ whole genome shotgun (WGS) entry which is preliminary data.</text>
</comment>
<dbReference type="GO" id="GO:0045333">
    <property type="term" value="P:cellular respiration"/>
    <property type="evidence" value="ECO:0007669"/>
    <property type="project" value="InterPro"/>
</dbReference>
<dbReference type="GO" id="GO:0048039">
    <property type="term" value="F:ubiquinone binding"/>
    <property type="evidence" value="ECO:0007669"/>
    <property type="project" value="InterPro"/>
</dbReference>
<dbReference type="PANTHER" id="PTHR12901:SF10">
    <property type="entry name" value="COENZYME Q-BINDING PROTEIN COQ10, MITOCHONDRIAL"/>
    <property type="match status" value="1"/>
</dbReference>
<dbReference type="Pfam" id="PF03364">
    <property type="entry name" value="Polyketide_cyc"/>
    <property type="match status" value="1"/>
</dbReference>
<dbReference type="SUPFAM" id="SSF55961">
    <property type="entry name" value="Bet v1-like"/>
    <property type="match status" value="1"/>
</dbReference>
<dbReference type="InterPro" id="IPR044996">
    <property type="entry name" value="COQ10-like"/>
</dbReference>
<evidence type="ECO:0000313" key="3">
    <source>
        <dbReference type="EMBL" id="TCT02648.1"/>
    </source>
</evidence>
<dbReference type="Gene3D" id="3.30.530.20">
    <property type="match status" value="1"/>
</dbReference>
<dbReference type="InterPro" id="IPR005031">
    <property type="entry name" value="COQ10_START"/>
</dbReference>
<protein>
    <submittedName>
        <fullName evidence="3">Coenzyme Q-binding protein COQ10</fullName>
    </submittedName>
</protein>
<dbReference type="CDD" id="cd07813">
    <property type="entry name" value="COQ10p_like"/>
    <property type="match status" value="1"/>
</dbReference>